<organism evidence="3">
    <name type="scientific">Ananas comosus var. bracteatus</name>
    <name type="common">red pineapple</name>
    <dbReference type="NCBI Taxonomy" id="296719"/>
    <lineage>
        <taxon>Eukaryota</taxon>
        <taxon>Viridiplantae</taxon>
        <taxon>Streptophyta</taxon>
        <taxon>Embryophyta</taxon>
        <taxon>Tracheophyta</taxon>
        <taxon>Spermatophyta</taxon>
        <taxon>Magnoliopsida</taxon>
        <taxon>Liliopsida</taxon>
        <taxon>Poales</taxon>
        <taxon>Bromeliaceae</taxon>
        <taxon>Bromelioideae</taxon>
        <taxon>Ananas</taxon>
    </lineage>
</organism>
<gene>
    <name evidence="3" type="ORF">CB5_LOCUS28047</name>
</gene>
<dbReference type="InterPro" id="IPR045051">
    <property type="entry name" value="SBT"/>
</dbReference>
<dbReference type="EMBL" id="LR862137">
    <property type="protein sequence ID" value="CAD1844836.1"/>
    <property type="molecule type" value="Genomic_DNA"/>
</dbReference>
<comment type="similarity">
    <text evidence="1">Belongs to the peptidase S8 family.</text>
</comment>
<evidence type="ECO:0000313" key="3">
    <source>
        <dbReference type="EMBL" id="CAD1844836.1"/>
    </source>
</evidence>
<protein>
    <submittedName>
        <fullName evidence="3">Uncharacterized protein</fullName>
    </submittedName>
</protein>
<dbReference type="InterPro" id="IPR036852">
    <property type="entry name" value="Peptidase_S8/S53_dom_sf"/>
</dbReference>
<reference evidence="3" key="1">
    <citation type="submission" date="2020-07" db="EMBL/GenBank/DDBJ databases">
        <authorList>
            <person name="Lin J."/>
        </authorList>
    </citation>
    <scope>NUCLEOTIDE SEQUENCE</scope>
</reference>
<dbReference type="CDD" id="cd02120">
    <property type="entry name" value="PA_subtilisin_like"/>
    <property type="match status" value="1"/>
</dbReference>
<keyword evidence="2" id="KW-0732">Signal</keyword>
<name>A0A6V7QPY1_ANACO</name>
<evidence type="ECO:0000256" key="2">
    <source>
        <dbReference type="ARBA" id="ARBA00022729"/>
    </source>
</evidence>
<dbReference type="Gene3D" id="3.40.50.200">
    <property type="entry name" value="Peptidase S8/S53 domain"/>
    <property type="match status" value="1"/>
</dbReference>
<dbReference type="GO" id="GO:0004252">
    <property type="term" value="F:serine-type endopeptidase activity"/>
    <property type="evidence" value="ECO:0007669"/>
    <property type="project" value="InterPro"/>
</dbReference>
<sequence length="148" mass="15347">MDRSIRATVRLGNGLELDGESTFQPQMPATTFYPLVYAGDSGKPSAEFCYNGSLDGAPAASAWVLMNAPPYGYTTLADAHVLPASHISYADGLSVQSYLNKSSSPVAAIIFKRTVLGTSPAPAIAGFSSRGPSLASPGILKPDIAGPR</sequence>
<dbReference type="GO" id="GO:0006508">
    <property type="term" value="P:proteolysis"/>
    <property type="evidence" value="ECO:0007669"/>
    <property type="project" value="InterPro"/>
</dbReference>
<proteinExistence type="inferred from homology"/>
<accession>A0A6V7QPY1</accession>
<dbReference type="Gene3D" id="3.50.30.30">
    <property type="match status" value="2"/>
</dbReference>
<dbReference type="AlphaFoldDB" id="A0A6V7QPY1"/>
<evidence type="ECO:0000256" key="1">
    <source>
        <dbReference type="ARBA" id="ARBA00011073"/>
    </source>
</evidence>
<dbReference type="PANTHER" id="PTHR10795">
    <property type="entry name" value="PROPROTEIN CONVERTASE SUBTILISIN/KEXIN"/>
    <property type="match status" value="1"/>
</dbReference>